<sequence>MKKNEFKLLLKSFLSCVALVFLSFCSKGDDLSGLNTNVILTGKSTDTIVEVLVEGDKVPMFISIPDLSRTDNQLPLPAVVVLHGSGGLWKDDDPDLGELSRQFEEWQAILNNNGYAAIFPDSYSGRGTDERKGEWKEPPKVFKISSEFVRPKDAHMANKVLTGLKDDSGNSIVDKSKIALLGFSHGGNSVAATLFDDSLAPDDWSWTQSFSGKEYGESSGVKTPVNKTEDVNFAAGIIFYGGSMGNGYWGKNPCDEDAPKENIYANKTPTLYQVPEDGYLTENTLCMIALLQEKGYPIESKIYSNVGHGFDDDGLKQSEEARANTLKFLNDKLK</sequence>
<evidence type="ECO:0000256" key="1">
    <source>
        <dbReference type="SAM" id="SignalP"/>
    </source>
</evidence>
<feature type="chain" id="PRO_5046073896" evidence="1">
    <location>
        <begin position="29"/>
        <end position="334"/>
    </location>
</feature>
<dbReference type="EMBL" id="JAMFMA010000002">
    <property type="protein sequence ID" value="MCL6274645.1"/>
    <property type="molecule type" value="Genomic_DNA"/>
</dbReference>
<dbReference type="Gene3D" id="3.40.50.1820">
    <property type="entry name" value="alpha/beta hydrolase"/>
    <property type="match status" value="1"/>
</dbReference>
<dbReference type="GO" id="GO:0016787">
    <property type="term" value="F:hydrolase activity"/>
    <property type="evidence" value="ECO:0007669"/>
    <property type="project" value="UniProtKB-KW"/>
</dbReference>
<reference evidence="3 4" key="1">
    <citation type="submission" date="2022-05" db="EMBL/GenBank/DDBJ databases">
        <authorList>
            <person name="Park J.-S."/>
        </authorList>
    </citation>
    <scope>NUCLEOTIDE SEQUENCE [LARGE SCALE GENOMIC DNA]</scope>
    <source>
        <strain evidence="3 4">2012CJ35-5</strain>
    </source>
</reference>
<organism evidence="3 4">
    <name type="scientific">Flagellimonas spongiicola</name>
    <dbReference type="NCBI Taxonomy" id="2942208"/>
    <lineage>
        <taxon>Bacteria</taxon>
        <taxon>Pseudomonadati</taxon>
        <taxon>Bacteroidota</taxon>
        <taxon>Flavobacteriia</taxon>
        <taxon>Flavobacteriales</taxon>
        <taxon>Flavobacteriaceae</taxon>
        <taxon>Flagellimonas</taxon>
    </lineage>
</organism>
<feature type="signal peptide" evidence="1">
    <location>
        <begin position="1"/>
        <end position="28"/>
    </location>
</feature>
<evidence type="ECO:0000313" key="3">
    <source>
        <dbReference type="EMBL" id="MCL6274645.1"/>
    </source>
</evidence>
<name>A0ABT0PTG4_9FLAO</name>
<accession>A0ABT0PTG4</accession>
<dbReference type="InterPro" id="IPR029058">
    <property type="entry name" value="AB_hydrolase_fold"/>
</dbReference>
<gene>
    <name evidence="3" type="ORF">M3P19_11540</name>
</gene>
<keyword evidence="1" id="KW-0732">Signal</keyword>
<keyword evidence="4" id="KW-1185">Reference proteome</keyword>
<dbReference type="Proteomes" id="UP001203607">
    <property type="component" value="Unassembled WGS sequence"/>
</dbReference>
<comment type="caution">
    <text evidence="3">The sequence shown here is derived from an EMBL/GenBank/DDBJ whole genome shotgun (WGS) entry which is preliminary data.</text>
</comment>
<dbReference type="RefSeq" id="WP_249657821.1">
    <property type="nucleotide sequence ID" value="NZ_JAMFMA010000002.1"/>
</dbReference>
<evidence type="ECO:0000313" key="4">
    <source>
        <dbReference type="Proteomes" id="UP001203607"/>
    </source>
</evidence>
<protein>
    <submittedName>
        <fullName evidence="3">Dienelactone hydrolase family protein</fullName>
    </submittedName>
</protein>
<dbReference type="SUPFAM" id="SSF53474">
    <property type="entry name" value="alpha/beta-Hydrolases"/>
    <property type="match status" value="1"/>
</dbReference>
<dbReference type="InterPro" id="IPR002925">
    <property type="entry name" value="Dienelactn_hydro"/>
</dbReference>
<feature type="domain" description="Dienelactone hydrolase" evidence="2">
    <location>
        <begin position="71"/>
        <end position="190"/>
    </location>
</feature>
<evidence type="ECO:0000259" key="2">
    <source>
        <dbReference type="Pfam" id="PF01738"/>
    </source>
</evidence>
<keyword evidence="3" id="KW-0378">Hydrolase</keyword>
<proteinExistence type="predicted"/>
<dbReference type="Pfam" id="PF01738">
    <property type="entry name" value="DLH"/>
    <property type="match status" value="1"/>
</dbReference>